<proteinExistence type="predicted"/>
<dbReference type="SUPFAM" id="SSF109604">
    <property type="entry name" value="HD-domain/PDEase-like"/>
    <property type="match status" value="1"/>
</dbReference>
<gene>
    <name evidence="3" type="ORF">CK510_27155</name>
</gene>
<dbReference type="InterPro" id="IPR027432">
    <property type="entry name" value="dGTP_triphosphohydrolase_C"/>
</dbReference>
<accession>A0A2A2TBC6</accession>
<dbReference type="InterPro" id="IPR050135">
    <property type="entry name" value="dGTPase-like"/>
</dbReference>
<dbReference type="PANTHER" id="PTHR11373">
    <property type="entry name" value="DEOXYNUCLEOSIDE TRIPHOSPHATE TRIPHOSPHOHYDROLASE"/>
    <property type="match status" value="1"/>
</dbReference>
<dbReference type="Gene3D" id="1.10.3410.10">
    <property type="entry name" value="putative deoxyguanosinetriphosphate triphosphohydrolase like domain"/>
    <property type="match status" value="1"/>
</dbReference>
<dbReference type="InterPro" id="IPR023293">
    <property type="entry name" value="dGTP_triP_hydro_central_sf"/>
</dbReference>
<dbReference type="Pfam" id="PF01966">
    <property type="entry name" value="HD"/>
    <property type="match status" value="1"/>
</dbReference>
<comment type="caution">
    <text evidence="3">The sequence shown here is derived from an EMBL/GenBank/DDBJ whole genome shotgun (WGS) entry which is preliminary data.</text>
</comment>
<dbReference type="Gene3D" id="1.10.3550.10">
    <property type="entry name" value="eoxyguanosinetriphosphate triphosphohydrolase domain-like"/>
    <property type="match status" value="1"/>
</dbReference>
<evidence type="ECO:0000259" key="2">
    <source>
        <dbReference type="SMART" id="SM00471"/>
    </source>
</evidence>
<evidence type="ECO:0000256" key="1">
    <source>
        <dbReference type="ARBA" id="ARBA00022801"/>
    </source>
</evidence>
<evidence type="ECO:0000313" key="3">
    <source>
        <dbReference type="EMBL" id="PAX51008.1"/>
    </source>
</evidence>
<dbReference type="InterPro" id="IPR026875">
    <property type="entry name" value="PHydrolase_assoc_dom"/>
</dbReference>
<dbReference type="OrthoDB" id="9803619at2"/>
<dbReference type="InterPro" id="IPR003607">
    <property type="entry name" value="HD/PDEase_dom"/>
</dbReference>
<dbReference type="InterPro" id="IPR006261">
    <property type="entry name" value="dGTPase"/>
</dbReference>
<sequence>MEWKQLLTPQRLGKHEPEDIQYDRTCFQKDCDRIVFSSPFRRLKDKTQVFSLSKNDYIRTRLIHSLEASCVGRSLGRIVGYEIVNRHQLEKYGFSGSDFGDIVSAACLAHDIGNPPFGHSGEDAIRQGFALWYSNINNLGEDFLDKYQKCDFDLFEGNAQGFRILTKIEVPTRKGGMQLTCPTLAAFTKYPRESFIPVNFINKYTGCSIKKYGFFQAEKELFTEVAETVGLIRQNHNAAWWARHPLAFLVEAADDICYSIIDVEDSYRLGYISFSQVYELLGEISGINIDEYDANEAEKVKYLRGKSINQLTREIADIFLKYEDEILAGTFDQHLLSLSKYTSQLEIISAKIRSSVFMHPDVLGMRIAGYEILGRLFADFVDAALHRSQKSELITYMLPEKYRPIPDENDYYKILRITDYIAGMTDSYATSLFQKFSGISLF</sequence>
<dbReference type="GO" id="GO:0006203">
    <property type="term" value="P:dGTP catabolic process"/>
    <property type="evidence" value="ECO:0007669"/>
    <property type="project" value="TreeGrafter"/>
</dbReference>
<dbReference type="Gene3D" id="1.10.3210.10">
    <property type="entry name" value="Hypothetical protein af1432"/>
    <property type="match status" value="1"/>
</dbReference>
<dbReference type="NCBIfam" id="TIGR01353">
    <property type="entry name" value="dGTP_triPase"/>
    <property type="match status" value="1"/>
</dbReference>
<dbReference type="SMART" id="SM00471">
    <property type="entry name" value="HDc"/>
    <property type="match status" value="1"/>
</dbReference>
<feature type="domain" description="HD/PDEase" evidence="2">
    <location>
        <begin position="57"/>
        <end position="268"/>
    </location>
</feature>
<dbReference type="EMBL" id="NTFS01000499">
    <property type="protein sequence ID" value="PAX51008.1"/>
    <property type="molecule type" value="Genomic_DNA"/>
</dbReference>
<keyword evidence="1 3" id="KW-0378">Hydrolase</keyword>
<keyword evidence="4" id="KW-1185">Reference proteome</keyword>
<reference evidence="3 4" key="1">
    <citation type="submission" date="2017-08" db="EMBL/GenBank/DDBJ databases">
        <title>Draft genome sequence of filamentous cyanobacterium Calothrix elsteri CCALA 953.</title>
        <authorList>
            <person name="Gagunashvili A.N."/>
            <person name="Elster J."/>
            <person name="Andresson O.S."/>
        </authorList>
    </citation>
    <scope>NUCLEOTIDE SEQUENCE [LARGE SCALE GENOMIC DNA]</scope>
    <source>
        <strain evidence="3 4">CCALA 953</strain>
    </source>
</reference>
<dbReference type="InterPro" id="IPR006674">
    <property type="entry name" value="HD_domain"/>
</dbReference>
<name>A0A2A2TBC6_9CYAN</name>
<dbReference type="Pfam" id="PF13286">
    <property type="entry name" value="HD_assoc"/>
    <property type="match status" value="1"/>
</dbReference>
<dbReference type="GO" id="GO:0008832">
    <property type="term" value="F:dGTPase activity"/>
    <property type="evidence" value="ECO:0007669"/>
    <property type="project" value="TreeGrafter"/>
</dbReference>
<dbReference type="Proteomes" id="UP000218238">
    <property type="component" value="Unassembled WGS sequence"/>
</dbReference>
<evidence type="ECO:0000313" key="4">
    <source>
        <dbReference type="Proteomes" id="UP000218238"/>
    </source>
</evidence>
<organism evidence="3 4">
    <name type="scientific">Brunnivagina elsteri CCALA 953</name>
    <dbReference type="NCBI Taxonomy" id="987040"/>
    <lineage>
        <taxon>Bacteria</taxon>
        <taxon>Bacillati</taxon>
        <taxon>Cyanobacteriota</taxon>
        <taxon>Cyanophyceae</taxon>
        <taxon>Nostocales</taxon>
        <taxon>Calotrichaceae</taxon>
        <taxon>Brunnivagina</taxon>
    </lineage>
</organism>
<protein>
    <submittedName>
        <fullName evidence="3">Deoxyguanosinetriphosphate triphosphohydrolase</fullName>
    </submittedName>
</protein>
<dbReference type="PANTHER" id="PTHR11373:SF32">
    <property type="entry name" value="DEOXYGUANOSINETRIPHOSPHATE TRIPHOSPHOHYDROLASE"/>
    <property type="match status" value="1"/>
</dbReference>
<dbReference type="AlphaFoldDB" id="A0A2A2TBC6"/>